<name>A0A1I7TM31_9PELO</name>
<sequence length="80" mass="9532">MFASILTSEYSLFDSEAFWKIQEKPKLRKKRRKRRVTLLRILPTNSIKYVNQKSTQFPLFQGCQDCGEMTDGMKRGKRRD</sequence>
<proteinExistence type="predicted"/>
<dbReference type="WBParaSite" id="Csp11.Scaffold628.g7264.t1">
    <property type="protein sequence ID" value="Csp11.Scaffold628.g7264.t1"/>
    <property type="gene ID" value="Csp11.Scaffold628.g7264"/>
</dbReference>
<dbReference type="Proteomes" id="UP000095282">
    <property type="component" value="Unplaced"/>
</dbReference>
<accession>A0A1I7TM31</accession>
<keyword evidence="1" id="KW-1185">Reference proteome</keyword>
<evidence type="ECO:0000313" key="1">
    <source>
        <dbReference type="Proteomes" id="UP000095282"/>
    </source>
</evidence>
<protein>
    <submittedName>
        <fullName evidence="2">Transposase</fullName>
    </submittedName>
</protein>
<evidence type="ECO:0000313" key="2">
    <source>
        <dbReference type="WBParaSite" id="Csp11.Scaffold628.g7264.t1"/>
    </source>
</evidence>
<organism evidence="1 2">
    <name type="scientific">Caenorhabditis tropicalis</name>
    <dbReference type="NCBI Taxonomy" id="1561998"/>
    <lineage>
        <taxon>Eukaryota</taxon>
        <taxon>Metazoa</taxon>
        <taxon>Ecdysozoa</taxon>
        <taxon>Nematoda</taxon>
        <taxon>Chromadorea</taxon>
        <taxon>Rhabditida</taxon>
        <taxon>Rhabditina</taxon>
        <taxon>Rhabditomorpha</taxon>
        <taxon>Rhabditoidea</taxon>
        <taxon>Rhabditidae</taxon>
        <taxon>Peloderinae</taxon>
        <taxon>Caenorhabditis</taxon>
    </lineage>
</organism>
<reference evidence="2" key="1">
    <citation type="submission" date="2016-11" db="UniProtKB">
        <authorList>
            <consortium name="WormBaseParasite"/>
        </authorList>
    </citation>
    <scope>IDENTIFICATION</scope>
</reference>
<dbReference type="AlphaFoldDB" id="A0A1I7TM31"/>